<feature type="region of interest" description="Disordered" evidence="1">
    <location>
        <begin position="272"/>
        <end position="318"/>
    </location>
</feature>
<feature type="region of interest" description="Disordered" evidence="1">
    <location>
        <begin position="1"/>
        <end position="23"/>
    </location>
</feature>
<name>A0A182SJ76_9DIPT</name>
<accession>A0A182SJ76</accession>
<keyword evidence="2" id="KW-1133">Transmembrane helix</keyword>
<feature type="region of interest" description="Disordered" evidence="1">
    <location>
        <begin position="171"/>
        <end position="192"/>
    </location>
</feature>
<feature type="compositionally biased region" description="Basic and acidic residues" evidence="1">
    <location>
        <begin position="10"/>
        <end position="21"/>
    </location>
</feature>
<dbReference type="VEuPathDB" id="VectorBase:AMAM007830"/>
<sequence>MLGGSNRTKRLSDLRTHRSSSDDTVPGTIEMSFGAVILSVVLLPVVLLLLLPARDVAAHPSTALTRAHFNQPPTQPLRTLGTLGILFGAIEAEAAIERRLERLLHQLDVSTVEQQLGLERAVAGTLQRAQVAMEILGTGLELAASPLKPDASPGDFRRVLVARTQEMLSGHRSTPRIGMKVSNNTSSESSTATMKKQVNRQLADMRRQLATHLKRAVRNLGDANGLQLSNLATSLGSELIQRLLVQTALPKPVRFEELVEAGLKAHLEQIFRSRRQDEPEPETNEIAVSVDTSPAGSESKESESSEEEEGPGGLVGLIASLSGGDEGSDVGALIGSLSAVVTNLFGPGGLDVPGLLGTGTSLIAGLLGVSR</sequence>
<proteinExistence type="predicted"/>
<evidence type="ECO:0000256" key="1">
    <source>
        <dbReference type="SAM" id="MobiDB-lite"/>
    </source>
</evidence>
<dbReference type="AlphaFoldDB" id="A0A182SJ76"/>
<feature type="transmembrane region" description="Helical" evidence="2">
    <location>
        <begin position="31"/>
        <end position="51"/>
    </location>
</feature>
<reference evidence="4" key="1">
    <citation type="submission" date="2013-09" db="EMBL/GenBank/DDBJ databases">
        <title>The Genome Sequence of Anopheles maculatus species B.</title>
        <authorList>
            <consortium name="The Broad Institute Genomics Platform"/>
            <person name="Neafsey D.E."/>
            <person name="Besansky N."/>
            <person name="Howell P."/>
            <person name="Walton C."/>
            <person name="Young S.K."/>
            <person name="Zeng Q."/>
            <person name="Gargeya S."/>
            <person name="Fitzgerald M."/>
            <person name="Haas B."/>
            <person name="Abouelleil A."/>
            <person name="Allen A.W."/>
            <person name="Alvarado L."/>
            <person name="Arachchi H.M."/>
            <person name="Berlin A.M."/>
            <person name="Chapman S.B."/>
            <person name="Gainer-Dewar J."/>
            <person name="Goldberg J."/>
            <person name="Griggs A."/>
            <person name="Gujja S."/>
            <person name="Hansen M."/>
            <person name="Howarth C."/>
            <person name="Imamovic A."/>
            <person name="Ireland A."/>
            <person name="Larimer J."/>
            <person name="McCowan C."/>
            <person name="Murphy C."/>
            <person name="Pearson M."/>
            <person name="Poon T.W."/>
            <person name="Priest M."/>
            <person name="Roberts A."/>
            <person name="Saif S."/>
            <person name="Shea T."/>
            <person name="Sisk P."/>
            <person name="Sykes S."/>
            <person name="Wortman J."/>
            <person name="Nusbaum C."/>
            <person name="Birren B."/>
        </authorList>
    </citation>
    <scope>NUCLEOTIDE SEQUENCE [LARGE SCALE GENOMIC DNA]</scope>
    <source>
        <strain evidence="4">maculatus3</strain>
    </source>
</reference>
<keyword evidence="2" id="KW-0812">Transmembrane</keyword>
<protein>
    <submittedName>
        <fullName evidence="3">Uncharacterized protein</fullName>
    </submittedName>
</protein>
<organism evidence="3 4">
    <name type="scientific">Anopheles maculatus</name>
    <dbReference type="NCBI Taxonomy" id="74869"/>
    <lineage>
        <taxon>Eukaryota</taxon>
        <taxon>Metazoa</taxon>
        <taxon>Ecdysozoa</taxon>
        <taxon>Arthropoda</taxon>
        <taxon>Hexapoda</taxon>
        <taxon>Insecta</taxon>
        <taxon>Pterygota</taxon>
        <taxon>Neoptera</taxon>
        <taxon>Endopterygota</taxon>
        <taxon>Diptera</taxon>
        <taxon>Nematocera</taxon>
        <taxon>Culicoidea</taxon>
        <taxon>Culicidae</taxon>
        <taxon>Anophelinae</taxon>
        <taxon>Anopheles</taxon>
        <taxon>Anopheles maculatus group</taxon>
    </lineage>
</organism>
<evidence type="ECO:0000313" key="4">
    <source>
        <dbReference type="Proteomes" id="UP000075901"/>
    </source>
</evidence>
<keyword evidence="2" id="KW-0472">Membrane</keyword>
<evidence type="ECO:0000256" key="2">
    <source>
        <dbReference type="SAM" id="Phobius"/>
    </source>
</evidence>
<evidence type="ECO:0000313" key="3">
    <source>
        <dbReference type="EnsemblMetazoa" id="AMAM007830-PA"/>
    </source>
</evidence>
<dbReference type="EnsemblMetazoa" id="AMAM007830-RA">
    <property type="protein sequence ID" value="AMAM007830-PA"/>
    <property type="gene ID" value="AMAM007830"/>
</dbReference>
<dbReference type="Proteomes" id="UP000075901">
    <property type="component" value="Unassembled WGS sequence"/>
</dbReference>
<reference evidence="3" key="2">
    <citation type="submission" date="2020-05" db="UniProtKB">
        <authorList>
            <consortium name="EnsemblMetazoa"/>
        </authorList>
    </citation>
    <scope>IDENTIFICATION</scope>
    <source>
        <strain evidence="3">maculatus3</strain>
    </source>
</reference>
<feature type="compositionally biased region" description="Low complexity" evidence="1">
    <location>
        <begin position="182"/>
        <end position="191"/>
    </location>
</feature>
<keyword evidence="4" id="KW-1185">Reference proteome</keyword>